<dbReference type="EMBL" id="CP022474">
    <property type="protein sequence ID" value="ASN59869.1"/>
    <property type="molecule type" value="Genomic_DNA"/>
</dbReference>
<evidence type="ECO:0000256" key="9">
    <source>
        <dbReference type="ARBA" id="ARBA00022692"/>
    </source>
</evidence>
<dbReference type="InterPro" id="IPR023299">
    <property type="entry name" value="ATPase_P-typ_cyto_dom_N"/>
</dbReference>
<evidence type="ECO:0000256" key="7">
    <source>
        <dbReference type="ARBA" id="ARBA00022519"/>
    </source>
</evidence>
<evidence type="ECO:0000256" key="2">
    <source>
        <dbReference type="ARBA" id="ARBA00004429"/>
    </source>
</evidence>
<keyword evidence="8" id="KW-0597">Phosphoprotein</keyword>
<dbReference type="SMART" id="SM00831">
    <property type="entry name" value="Cation_ATPase_N"/>
    <property type="match status" value="1"/>
</dbReference>
<dbReference type="EC" id="7.2.2.14" evidence="4"/>
<evidence type="ECO:0000313" key="20">
    <source>
        <dbReference type="EMBL" id="ASN59869.1"/>
    </source>
</evidence>
<gene>
    <name evidence="20" type="primary">mgtA</name>
    <name evidence="20" type="ORF">CG419_04160</name>
</gene>
<dbReference type="SFLD" id="SFLDF00027">
    <property type="entry name" value="p-type_atpase"/>
    <property type="match status" value="1"/>
</dbReference>
<dbReference type="SUPFAM" id="SSF81653">
    <property type="entry name" value="Calcium ATPase, transduction domain A"/>
    <property type="match status" value="1"/>
</dbReference>
<feature type="domain" description="Cation-transporting P-type ATPase N-terminal" evidence="19">
    <location>
        <begin position="16"/>
        <end position="89"/>
    </location>
</feature>
<proteinExistence type="inferred from homology"/>
<evidence type="ECO:0000256" key="4">
    <source>
        <dbReference type="ARBA" id="ARBA00012786"/>
    </source>
</evidence>
<dbReference type="PRINTS" id="PR01836">
    <property type="entry name" value="MGATPASE"/>
</dbReference>
<evidence type="ECO:0000256" key="16">
    <source>
        <dbReference type="ARBA" id="ARBA00029806"/>
    </source>
</evidence>
<dbReference type="Gene3D" id="3.40.1110.10">
    <property type="entry name" value="Calcium-transporting ATPase, cytoplasmic domain N"/>
    <property type="match status" value="1"/>
</dbReference>
<dbReference type="SFLD" id="SFLDS00003">
    <property type="entry name" value="Haloacid_Dehalogenase"/>
    <property type="match status" value="1"/>
</dbReference>
<dbReference type="Pfam" id="PF00690">
    <property type="entry name" value="Cation_ATPase_N"/>
    <property type="match status" value="1"/>
</dbReference>
<evidence type="ECO:0000256" key="8">
    <source>
        <dbReference type="ARBA" id="ARBA00022553"/>
    </source>
</evidence>
<feature type="transmembrane region" description="Helical" evidence="18">
    <location>
        <begin position="727"/>
        <end position="753"/>
    </location>
</feature>
<evidence type="ECO:0000256" key="11">
    <source>
        <dbReference type="ARBA" id="ARBA00022840"/>
    </source>
</evidence>
<dbReference type="AlphaFoldDB" id="A0AAC9UPB7"/>
<dbReference type="Pfam" id="PF00689">
    <property type="entry name" value="Cation_ATPase_C"/>
    <property type="match status" value="1"/>
</dbReference>
<dbReference type="InterPro" id="IPR023214">
    <property type="entry name" value="HAD_sf"/>
</dbReference>
<dbReference type="InterPro" id="IPR023298">
    <property type="entry name" value="ATPase_P-typ_TM_dom_sf"/>
</dbReference>
<keyword evidence="6" id="KW-1003">Cell membrane</keyword>
<dbReference type="SUPFAM" id="SSF56784">
    <property type="entry name" value="HAD-like"/>
    <property type="match status" value="1"/>
</dbReference>
<evidence type="ECO:0000259" key="19">
    <source>
        <dbReference type="SMART" id="SM00831"/>
    </source>
</evidence>
<evidence type="ECO:0000256" key="1">
    <source>
        <dbReference type="ARBA" id="ARBA00003954"/>
    </source>
</evidence>
<sequence length="853" mass="93789">MGGITMAKTIKMTLNQINQLTPKASLEHFETDKKGLSRQQRIARLQTYGENTIQKRQQRSLLRASWQSVQDPFIGVLAVLMIISWLSRDIDGAIVMLIMIVVSSSIRFVQERKSEQASIALQAMLAKTSRVVIEGQPTEVAAQSLVPGDIVQLQTGDLVNADLKILASHDLQINQSSLTGESKPVSKRITAQATDVTNAADMASLLLMGSTVVNGQATALVIATGQATCFSAIVTTEPKSRPNQFDAGLKHISWLLIRMMLVLVPFVFVINGVTKGDWQQSFFFAIAVAVGLTPEMLPMIVNSNLAKGSVVLSQQQVIVKQLKAIQNLGAMSVLCTDKTGTLTEDHIKLMYYADILGERDVQVLRLAYLNAKCQSGWQNLLDEAIIHYYEQDQPNDDFPYQKLGEIPFNFERRRLTVWLKNHAGNQLVTKGAFEEVLATCSQVRLADQIEPLTEVQKQNLVAVHDRLAQQGMRMLAVAYQDDLAETASIDRVGNQGLIFAGFLGFLDPPKQSAISAIQQLQAHQVAVKILTGDSALTTQQVAQKVGIQNLAVTTGEMLETLTDAQVSELLTEQALFAKLAPLQKARLIRLLQAQGEVVGFMGDGINDTTALKQADVGISVDNAADLTKDASDVILLEKDLNVLEHGVLEGRRVFINMYKYIRITLASNLGNVLSVLVASICLPFLPMLSLQILVQNLLYDVAQLWLPWDRVAEDQLRQPTQWATKGLLKSAFILGPLSSMVDILTFAILWFGFGLQTSAQQGAFQASWFVVGLLTQMLVVYVLRTPASPFKDRANWRVYLGSLISLLIGGILVLTPLRQAVDFQAIPTQFGWIAVALVTAYLLVTNTVKNLTR</sequence>
<organism evidence="20 21">
    <name type="scientific">Latilactobacillus curvatus</name>
    <name type="common">Lactobacillus curvatus</name>
    <dbReference type="NCBI Taxonomy" id="28038"/>
    <lineage>
        <taxon>Bacteria</taxon>
        <taxon>Bacillati</taxon>
        <taxon>Bacillota</taxon>
        <taxon>Bacilli</taxon>
        <taxon>Lactobacillales</taxon>
        <taxon>Lactobacillaceae</taxon>
        <taxon>Latilactobacillus</taxon>
    </lineage>
</organism>
<dbReference type="PANTHER" id="PTHR42861">
    <property type="entry name" value="CALCIUM-TRANSPORTING ATPASE"/>
    <property type="match status" value="1"/>
</dbReference>
<keyword evidence="12" id="KW-0460">Magnesium</keyword>
<comment type="function">
    <text evidence="1">Mediates magnesium influx to the cytosol.</text>
</comment>
<keyword evidence="7" id="KW-0997">Cell inner membrane</keyword>
<evidence type="ECO:0000256" key="10">
    <source>
        <dbReference type="ARBA" id="ARBA00022741"/>
    </source>
</evidence>
<dbReference type="InterPro" id="IPR004014">
    <property type="entry name" value="ATPase_P-typ_cation-transptr_N"/>
</dbReference>
<feature type="transmembrane region" description="Helical" evidence="18">
    <location>
        <begin position="251"/>
        <end position="270"/>
    </location>
</feature>
<protein>
    <recommendedName>
        <fullName evidence="5">Magnesium-transporting ATPase, P-type 1</fullName>
        <ecNumber evidence="4">7.2.2.14</ecNumber>
    </recommendedName>
    <alternativeName>
        <fullName evidence="16">Mg(2+) transport ATPase, P-type 1</fullName>
    </alternativeName>
</protein>
<dbReference type="Gene3D" id="2.70.150.10">
    <property type="entry name" value="Calcium-transporting ATPase, cytoplasmic transduction domain A"/>
    <property type="match status" value="1"/>
</dbReference>
<dbReference type="SFLD" id="SFLDG00002">
    <property type="entry name" value="C1.7:_P-type_atpase_like"/>
    <property type="match status" value="1"/>
</dbReference>
<dbReference type="Gene3D" id="3.40.50.1000">
    <property type="entry name" value="HAD superfamily/HAD-like"/>
    <property type="match status" value="1"/>
</dbReference>
<accession>A0AAC9UPB7</accession>
<dbReference type="CDD" id="cd02077">
    <property type="entry name" value="P-type_ATPase_Mg"/>
    <property type="match status" value="1"/>
</dbReference>
<dbReference type="GO" id="GO:0005524">
    <property type="term" value="F:ATP binding"/>
    <property type="evidence" value="ECO:0007669"/>
    <property type="project" value="UniProtKB-KW"/>
</dbReference>
<dbReference type="InterPro" id="IPR059000">
    <property type="entry name" value="ATPase_P-type_domA"/>
</dbReference>
<comment type="subcellular location">
    <subcellularLocation>
        <location evidence="2">Cell inner membrane</location>
        <topology evidence="2">Multi-pass membrane protein</topology>
    </subcellularLocation>
</comment>
<dbReference type="InterPro" id="IPR006415">
    <property type="entry name" value="P-type_ATPase_IIIB"/>
</dbReference>
<dbReference type="PROSITE" id="PS00154">
    <property type="entry name" value="ATPASE_E1_E2"/>
    <property type="match status" value="1"/>
</dbReference>
<evidence type="ECO:0000256" key="3">
    <source>
        <dbReference type="ARBA" id="ARBA00008746"/>
    </source>
</evidence>
<evidence type="ECO:0000256" key="18">
    <source>
        <dbReference type="SAM" id="Phobius"/>
    </source>
</evidence>
<dbReference type="Gene3D" id="1.20.1110.10">
    <property type="entry name" value="Calcium-transporting ATPase, transmembrane domain"/>
    <property type="match status" value="1"/>
</dbReference>
<keyword evidence="9 18" id="KW-0812">Transmembrane</keyword>
<feature type="transmembrane region" description="Helical" evidence="18">
    <location>
        <begin position="796"/>
        <end position="817"/>
    </location>
</feature>
<dbReference type="InterPro" id="IPR006068">
    <property type="entry name" value="ATPase_P-typ_cation-transptr_C"/>
</dbReference>
<dbReference type="Proteomes" id="UP000199749">
    <property type="component" value="Chromosome"/>
</dbReference>
<keyword evidence="13" id="KW-1278">Translocase</keyword>
<evidence type="ECO:0000313" key="21">
    <source>
        <dbReference type="Proteomes" id="UP000199749"/>
    </source>
</evidence>
<dbReference type="GO" id="GO:0016887">
    <property type="term" value="F:ATP hydrolysis activity"/>
    <property type="evidence" value="ECO:0007669"/>
    <property type="project" value="InterPro"/>
</dbReference>
<feature type="transmembrane region" description="Helical" evidence="18">
    <location>
        <begin position="92"/>
        <end position="109"/>
    </location>
</feature>
<dbReference type="InterPro" id="IPR036412">
    <property type="entry name" value="HAD-like_sf"/>
</dbReference>
<feature type="transmembrane region" description="Helical" evidence="18">
    <location>
        <begin position="829"/>
        <end position="848"/>
    </location>
</feature>
<evidence type="ECO:0000256" key="12">
    <source>
        <dbReference type="ARBA" id="ARBA00022842"/>
    </source>
</evidence>
<dbReference type="InterPro" id="IPR001757">
    <property type="entry name" value="P_typ_ATPase"/>
</dbReference>
<evidence type="ECO:0000256" key="15">
    <source>
        <dbReference type="ARBA" id="ARBA00023136"/>
    </source>
</evidence>
<keyword evidence="11" id="KW-0067">ATP-binding</keyword>
<reference evidence="20 21" key="1">
    <citation type="submission" date="2017-07" db="EMBL/GenBank/DDBJ databases">
        <title>Lactobacillus curvatus MRS6 whole genome.</title>
        <authorList>
            <person name="Jans C."/>
            <person name="Lagler S."/>
            <person name="Lacroix C."/>
            <person name="Meile L."/>
            <person name="Stevens M.J.A."/>
        </authorList>
    </citation>
    <scope>NUCLEOTIDE SEQUENCE [LARGE SCALE GENOMIC DNA]</scope>
    <source>
        <strain evidence="20 21">MRS6</strain>
    </source>
</reference>
<dbReference type="GO" id="GO:0015444">
    <property type="term" value="F:P-type magnesium transporter activity"/>
    <property type="evidence" value="ECO:0007669"/>
    <property type="project" value="UniProtKB-EC"/>
</dbReference>
<dbReference type="Pfam" id="PF00122">
    <property type="entry name" value="E1-E2_ATPase"/>
    <property type="match status" value="1"/>
</dbReference>
<evidence type="ECO:0000256" key="14">
    <source>
        <dbReference type="ARBA" id="ARBA00022989"/>
    </source>
</evidence>
<name>A0AAC9UPB7_LATCU</name>
<feature type="transmembrane region" description="Helical" evidence="18">
    <location>
        <begin position="64"/>
        <end position="86"/>
    </location>
</feature>
<evidence type="ECO:0000256" key="17">
    <source>
        <dbReference type="ARBA" id="ARBA00047295"/>
    </source>
</evidence>
<dbReference type="InterPro" id="IPR018303">
    <property type="entry name" value="ATPase_P-typ_P_site"/>
</dbReference>
<feature type="transmembrane region" description="Helical" evidence="18">
    <location>
        <begin position="765"/>
        <end position="784"/>
    </location>
</feature>
<dbReference type="InterPro" id="IPR008250">
    <property type="entry name" value="ATPase_P-typ_transduc_dom_A_sf"/>
</dbReference>
<dbReference type="NCBIfam" id="TIGR01494">
    <property type="entry name" value="ATPase_P-type"/>
    <property type="match status" value="2"/>
</dbReference>
<evidence type="ECO:0000256" key="5">
    <source>
        <dbReference type="ARBA" id="ARBA00013555"/>
    </source>
</evidence>
<dbReference type="InterPro" id="IPR044492">
    <property type="entry name" value="P_typ_ATPase_HD_dom"/>
</dbReference>
<dbReference type="GO" id="GO:0005886">
    <property type="term" value="C:plasma membrane"/>
    <property type="evidence" value="ECO:0007669"/>
    <property type="project" value="UniProtKB-SubCell"/>
</dbReference>
<keyword evidence="14 18" id="KW-1133">Transmembrane helix</keyword>
<keyword evidence="15 18" id="KW-0472">Membrane</keyword>
<comment type="catalytic activity">
    <reaction evidence="17">
        <text>Mg(2+)(out) + ATP + H2O = Mg(2+)(in) + ADP + phosphate + H(+)</text>
        <dbReference type="Rhea" id="RHEA:10260"/>
        <dbReference type="ChEBI" id="CHEBI:15377"/>
        <dbReference type="ChEBI" id="CHEBI:15378"/>
        <dbReference type="ChEBI" id="CHEBI:18420"/>
        <dbReference type="ChEBI" id="CHEBI:30616"/>
        <dbReference type="ChEBI" id="CHEBI:43474"/>
        <dbReference type="ChEBI" id="CHEBI:456216"/>
        <dbReference type="EC" id="7.2.2.14"/>
    </reaction>
</comment>
<keyword evidence="10" id="KW-0547">Nucleotide-binding</keyword>
<dbReference type="Pfam" id="PF13246">
    <property type="entry name" value="Cation_ATPase"/>
    <property type="match status" value="1"/>
</dbReference>
<dbReference type="Pfam" id="PF08282">
    <property type="entry name" value="Hydrolase_3"/>
    <property type="match status" value="1"/>
</dbReference>
<feature type="transmembrane region" description="Helical" evidence="18">
    <location>
        <begin position="282"/>
        <end position="301"/>
    </location>
</feature>
<dbReference type="NCBIfam" id="TIGR01524">
    <property type="entry name" value="ATPase-IIIB_Mg"/>
    <property type="match status" value="1"/>
</dbReference>
<evidence type="ECO:0000256" key="13">
    <source>
        <dbReference type="ARBA" id="ARBA00022967"/>
    </source>
</evidence>
<dbReference type="SUPFAM" id="SSF81665">
    <property type="entry name" value="Calcium ATPase, transmembrane domain M"/>
    <property type="match status" value="1"/>
</dbReference>
<comment type="similarity">
    <text evidence="3">Belongs to the cation transport ATPase (P-type) (TC 3.A.3) family. Type IIIB subfamily.</text>
</comment>
<evidence type="ECO:0000256" key="6">
    <source>
        <dbReference type="ARBA" id="ARBA00022475"/>
    </source>
</evidence>